<organism evidence="2 3">
    <name type="scientific">Streptomyces xantholiticus</name>
    <dbReference type="NCBI Taxonomy" id="68285"/>
    <lineage>
        <taxon>Bacteria</taxon>
        <taxon>Bacillati</taxon>
        <taxon>Actinomycetota</taxon>
        <taxon>Actinomycetes</taxon>
        <taxon>Kitasatosporales</taxon>
        <taxon>Streptomycetaceae</taxon>
        <taxon>Streptomyces</taxon>
    </lineage>
</organism>
<comment type="caution">
    <text evidence="2">The sequence shown here is derived from an EMBL/GenBank/DDBJ whole genome shotgun (WGS) entry which is preliminary data.</text>
</comment>
<dbReference type="Proteomes" id="UP001445472">
    <property type="component" value="Unassembled WGS sequence"/>
</dbReference>
<dbReference type="PANTHER" id="PTHR30349">
    <property type="entry name" value="PHAGE INTEGRASE-RELATED"/>
    <property type="match status" value="1"/>
</dbReference>
<gene>
    <name evidence="2" type="ORF">ABT276_31580</name>
</gene>
<protein>
    <submittedName>
        <fullName evidence="2">Site-specific integrase</fullName>
    </submittedName>
</protein>
<dbReference type="EMBL" id="JBEPBX010000044">
    <property type="protein sequence ID" value="MER6617773.1"/>
    <property type="molecule type" value="Genomic_DNA"/>
</dbReference>
<dbReference type="PANTHER" id="PTHR30349:SF64">
    <property type="entry name" value="PROPHAGE INTEGRASE INTD-RELATED"/>
    <property type="match status" value="1"/>
</dbReference>
<dbReference type="InterPro" id="IPR011010">
    <property type="entry name" value="DNA_brk_join_enz"/>
</dbReference>
<evidence type="ECO:0000313" key="3">
    <source>
        <dbReference type="Proteomes" id="UP001445472"/>
    </source>
</evidence>
<evidence type="ECO:0000256" key="1">
    <source>
        <dbReference type="ARBA" id="ARBA00023172"/>
    </source>
</evidence>
<dbReference type="InterPro" id="IPR050090">
    <property type="entry name" value="Tyrosine_recombinase_XerCD"/>
</dbReference>
<dbReference type="InterPro" id="IPR013762">
    <property type="entry name" value="Integrase-like_cat_sf"/>
</dbReference>
<keyword evidence="3" id="KW-1185">Reference proteome</keyword>
<dbReference type="RefSeq" id="WP_351978794.1">
    <property type="nucleotide sequence ID" value="NZ_JBEPBX010000044.1"/>
</dbReference>
<dbReference type="Gene3D" id="1.10.443.10">
    <property type="entry name" value="Intergrase catalytic core"/>
    <property type="match status" value="1"/>
</dbReference>
<dbReference type="SUPFAM" id="SSF56349">
    <property type="entry name" value="DNA breaking-rejoining enzymes"/>
    <property type="match status" value="1"/>
</dbReference>
<sequence length="490" mass="55947">MEQAFYSSEGWEDWGLVFKPVIPEGMALVFDDDLRFEDENGLRTSAIVNRWACELPTNGCPAANSWPSYVGAVRQWSEFGEEHGVALFDRRERLKALLSAYAVYRSQGPVDGRQRFRVTTWNQHMTMLSTFYGWAIENGYTTSLPFTYRQATAVFSGQRREVRRNSARRRQPKPHVTVKYLEDEFADLFHKGLARLRPDGSVERGYRGREMARNAAVGRFVFSSGPRKQEFSYLLACEVPKLPSRRSDVPVLVPLPEGITKGSKFRNTWIDYDALAELHNYLEFERAAAVQGSTWMPPRRWGEPLVVTEATARGGRVNGSWMSWEALGPAERRRLVAPGGGSMLLSVWGPGRPFTDWNTVFERASDRIRERYEPRFPHVTPHRGRHTFAMQTMAKLVRGYYERDARVVGEGDDDAGLALYLKTTEPLLVLRDLLGHASVLTTELYLNRLDTTRIFAELYRRVGEDPGLLDRSAVDEVTAEFEDDDNGEDR</sequence>
<reference evidence="2 3" key="1">
    <citation type="submission" date="2024-06" db="EMBL/GenBank/DDBJ databases">
        <title>The Natural Products Discovery Center: Release of the First 8490 Sequenced Strains for Exploring Actinobacteria Biosynthetic Diversity.</title>
        <authorList>
            <person name="Kalkreuter E."/>
            <person name="Kautsar S.A."/>
            <person name="Yang D."/>
            <person name="Bader C.D."/>
            <person name="Teijaro C.N."/>
            <person name="Fluegel L."/>
            <person name="Davis C.M."/>
            <person name="Simpson J.R."/>
            <person name="Lauterbach L."/>
            <person name="Steele A.D."/>
            <person name="Gui C."/>
            <person name="Meng S."/>
            <person name="Li G."/>
            <person name="Viehrig K."/>
            <person name="Ye F."/>
            <person name="Su P."/>
            <person name="Kiefer A.F."/>
            <person name="Nichols A."/>
            <person name="Cepeda A.J."/>
            <person name="Yan W."/>
            <person name="Fan B."/>
            <person name="Jiang Y."/>
            <person name="Adhikari A."/>
            <person name="Zheng C.-J."/>
            <person name="Schuster L."/>
            <person name="Cowan T.M."/>
            <person name="Smanski M.J."/>
            <person name="Chevrette M.G."/>
            <person name="De Carvalho L.P.S."/>
            <person name="Shen B."/>
        </authorList>
    </citation>
    <scope>NUCLEOTIDE SEQUENCE [LARGE SCALE GENOMIC DNA]</scope>
    <source>
        <strain evidence="2 3">NPDC000837</strain>
    </source>
</reference>
<name>A0ABV1V423_9ACTN</name>
<keyword evidence="1" id="KW-0233">DNA recombination</keyword>
<proteinExistence type="predicted"/>
<accession>A0ABV1V423</accession>
<evidence type="ECO:0000313" key="2">
    <source>
        <dbReference type="EMBL" id="MER6617773.1"/>
    </source>
</evidence>